<feature type="domain" description="DUF6593" evidence="1">
    <location>
        <begin position="21"/>
        <end position="172"/>
    </location>
</feature>
<sequence>MDSQVTLVTVAPAVRLVFSQDSMKNATLFLNSTPTYIMTTDMNDRITELRAAATNELLARITRKEILHDTVVFPALHGGKAIRVANWLTKSTLPQSACTRHTIQTHHGNYILCSHPTYRLALYREDDTDTPIAHWDRHSSISLPTLLIRDEALASIRAEIIAAFVVREFRVRMKEKAAQVALGSPAGRTVYAPVTKNV</sequence>
<proteinExistence type="predicted"/>
<reference evidence="2 3" key="1">
    <citation type="journal article" date="2024" name="J Genomics">
        <title>Draft genome sequencing and assembly of Favolaschia claudopus CIRM-BRFM 2984 isolated from oak limbs.</title>
        <authorList>
            <person name="Navarro D."/>
            <person name="Drula E."/>
            <person name="Chaduli D."/>
            <person name="Cazenave R."/>
            <person name="Ahrendt S."/>
            <person name="Wang J."/>
            <person name="Lipzen A."/>
            <person name="Daum C."/>
            <person name="Barry K."/>
            <person name="Grigoriev I.V."/>
            <person name="Favel A."/>
            <person name="Rosso M.N."/>
            <person name="Martin F."/>
        </authorList>
    </citation>
    <scope>NUCLEOTIDE SEQUENCE [LARGE SCALE GENOMIC DNA]</scope>
    <source>
        <strain evidence="2 3">CIRM-BRFM 2984</strain>
    </source>
</reference>
<protein>
    <recommendedName>
        <fullName evidence="1">DUF6593 domain-containing protein</fullName>
    </recommendedName>
</protein>
<organism evidence="2 3">
    <name type="scientific">Favolaschia claudopus</name>
    <dbReference type="NCBI Taxonomy" id="2862362"/>
    <lineage>
        <taxon>Eukaryota</taxon>
        <taxon>Fungi</taxon>
        <taxon>Dikarya</taxon>
        <taxon>Basidiomycota</taxon>
        <taxon>Agaricomycotina</taxon>
        <taxon>Agaricomycetes</taxon>
        <taxon>Agaricomycetidae</taxon>
        <taxon>Agaricales</taxon>
        <taxon>Marasmiineae</taxon>
        <taxon>Mycenaceae</taxon>
        <taxon>Favolaschia</taxon>
    </lineage>
</organism>
<name>A0AAW0CHJ5_9AGAR</name>
<dbReference type="Pfam" id="PF20236">
    <property type="entry name" value="DUF6593"/>
    <property type="match status" value="1"/>
</dbReference>
<dbReference type="EMBL" id="JAWWNJ010000017">
    <property type="protein sequence ID" value="KAK7038376.1"/>
    <property type="molecule type" value="Genomic_DNA"/>
</dbReference>
<evidence type="ECO:0000313" key="2">
    <source>
        <dbReference type="EMBL" id="KAK7038376.1"/>
    </source>
</evidence>
<evidence type="ECO:0000259" key="1">
    <source>
        <dbReference type="Pfam" id="PF20236"/>
    </source>
</evidence>
<evidence type="ECO:0000313" key="3">
    <source>
        <dbReference type="Proteomes" id="UP001362999"/>
    </source>
</evidence>
<dbReference type="AlphaFoldDB" id="A0AAW0CHJ5"/>
<dbReference type="InterPro" id="IPR046528">
    <property type="entry name" value="DUF6593"/>
</dbReference>
<gene>
    <name evidence="2" type="ORF">R3P38DRAFT_2905764</name>
</gene>
<dbReference type="Proteomes" id="UP001362999">
    <property type="component" value="Unassembled WGS sequence"/>
</dbReference>
<keyword evidence="3" id="KW-1185">Reference proteome</keyword>
<accession>A0AAW0CHJ5</accession>
<comment type="caution">
    <text evidence="2">The sequence shown here is derived from an EMBL/GenBank/DDBJ whole genome shotgun (WGS) entry which is preliminary data.</text>
</comment>